<evidence type="ECO:0000313" key="4">
    <source>
        <dbReference type="WBParaSite" id="PSAMB.scaffold774size41551.g8523.t1"/>
    </source>
</evidence>
<evidence type="ECO:0000313" key="3">
    <source>
        <dbReference type="Proteomes" id="UP000887566"/>
    </source>
</evidence>
<dbReference type="WBParaSite" id="PSAMB.scaffold774size41551.g8523.t1">
    <property type="protein sequence ID" value="PSAMB.scaffold774size41551.g8523.t1"/>
    <property type="gene ID" value="PSAMB.scaffold774size41551.g8523"/>
</dbReference>
<accession>A0A914XBX6</accession>
<dbReference type="Proteomes" id="UP000887566">
    <property type="component" value="Unplaced"/>
</dbReference>
<sequence>MFTSWNNEGKLTEGSIRQANEHLLLVNQRVIELEQRILEQKELLDRREQEHVERLRALACKKDAEIKLLQQELTTARQQTARSEGIIKERDVQIAFLLHRCSYLDEAASYAPLLDQLSQCLKNAFAAPSPKIQTVNPTWPLAHKTNCCTLKNKQIDESSTDHPIKKQSNMSGTDHLKKEQSNNQSASATIAPIRTKPIL</sequence>
<feature type="coiled-coil region" evidence="1">
    <location>
        <begin position="16"/>
        <end position="50"/>
    </location>
</feature>
<evidence type="ECO:0000256" key="2">
    <source>
        <dbReference type="SAM" id="MobiDB-lite"/>
    </source>
</evidence>
<keyword evidence="1" id="KW-0175">Coiled coil</keyword>
<keyword evidence="3" id="KW-1185">Reference proteome</keyword>
<feature type="region of interest" description="Disordered" evidence="2">
    <location>
        <begin position="156"/>
        <end position="199"/>
    </location>
</feature>
<reference evidence="4" key="1">
    <citation type="submission" date="2022-11" db="UniProtKB">
        <authorList>
            <consortium name="WormBaseParasite"/>
        </authorList>
    </citation>
    <scope>IDENTIFICATION</scope>
</reference>
<dbReference type="AlphaFoldDB" id="A0A914XBX6"/>
<proteinExistence type="predicted"/>
<name>A0A914XBX6_9BILA</name>
<protein>
    <submittedName>
        <fullName evidence="4">Uncharacterized protein</fullName>
    </submittedName>
</protein>
<organism evidence="3 4">
    <name type="scientific">Plectus sambesii</name>
    <dbReference type="NCBI Taxonomy" id="2011161"/>
    <lineage>
        <taxon>Eukaryota</taxon>
        <taxon>Metazoa</taxon>
        <taxon>Ecdysozoa</taxon>
        <taxon>Nematoda</taxon>
        <taxon>Chromadorea</taxon>
        <taxon>Plectida</taxon>
        <taxon>Plectina</taxon>
        <taxon>Plectoidea</taxon>
        <taxon>Plectidae</taxon>
        <taxon>Plectus</taxon>
    </lineage>
</organism>
<evidence type="ECO:0000256" key="1">
    <source>
        <dbReference type="SAM" id="Coils"/>
    </source>
</evidence>